<protein>
    <recommendedName>
        <fullName evidence="1">HIT domain-containing protein</fullName>
    </recommendedName>
</protein>
<evidence type="ECO:0000313" key="2">
    <source>
        <dbReference type="EMBL" id="AOV17146.1"/>
    </source>
</evidence>
<reference evidence="2 3" key="1">
    <citation type="submission" date="2016-09" db="EMBL/GenBank/DDBJ databases">
        <title>Acidihalobacter prosperus V6 (DSM14174).</title>
        <authorList>
            <person name="Khaleque H.N."/>
            <person name="Ramsay J.P."/>
            <person name="Murphy R.J.T."/>
            <person name="Kaksonen A.H."/>
            <person name="Boxall N.J."/>
            <person name="Watkin E.L.J."/>
        </authorList>
    </citation>
    <scope>NUCLEOTIDE SEQUENCE [LARGE SCALE GENOMIC DNA]</scope>
    <source>
        <strain evidence="2 3">V6</strain>
    </source>
</reference>
<dbReference type="KEGG" id="aaeo:BJI67_08810"/>
<dbReference type="EMBL" id="CP017448">
    <property type="protein sequence ID" value="AOV17146.1"/>
    <property type="molecule type" value="Genomic_DNA"/>
</dbReference>
<dbReference type="InterPro" id="IPR026026">
    <property type="entry name" value="HIT_Hint"/>
</dbReference>
<evidence type="ECO:0000259" key="1">
    <source>
        <dbReference type="Pfam" id="PF01230"/>
    </source>
</evidence>
<gene>
    <name evidence="2" type="ORF">BJI67_08810</name>
</gene>
<accession>A0A1D8K875</accession>
<dbReference type="Gene3D" id="3.30.428.10">
    <property type="entry name" value="HIT-like"/>
    <property type="match status" value="1"/>
</dbReference>
<dbReference type="SUPFAM" id="SSF54197">
    <property type="entry name" value="HIT-like"/>
    <property type="match status" value="1"/>
</dbReference>
<dbReference type="RefSeq" id="WP_070072717.1">
    <property type="nucleotide sequence ID" value="NZ_CP017448.1"/>
</dbReference>
<evidence type="ECO:0000313" key="3">
    <source>
        <dbReference type="Proteomes" id="UP000095342"/>
    </source>
</evidence>
<dbReference type="Proteomes" id="UP000095342">
    <property type="component" value="Chromosome"/>
</dbReference>
<feature type="domain" description="HIT" evidence="1">
    <location>
        <begin position="22"/>
        <end position="101"/>
    </location>
</feature>
<dbReference type="InterPro" id="IPR011146">
    <property type="entry name" value="HIT-like"/>
</dbReference>
<sequence>MGDDFGLDPRLARDCHRMGGLPCCELLLLDNALYPWFILVPRSTETELHALDAGFRDAVMDEVYQVAAYVEAHHPQIMKLNIAAIGNIVRQLHIHVVGRHDRDPAWPGVVWGHAARRAYLDDEVERERAGLIAAGLPDFRTHDVDHD</sequence>
<dbReference type="AlphaFoldDB" id="A0A1D8K875"/>
<keyword evidence="3" id="KW-1185">Reference proteome</keyword>
<proteinExistence type="predicted"/>
<dbReference type="PIRSF" id="PIRSF000714">
    <property type="entry name" value="HIT"/>
    <property type="match status" value="1"/>
</dbReference>
<dbReference type="Pfam" id="PF01230">
    <property type="entry name" value="HIT"/>
    <property type="match status" value="1"/>
</dbReference>
<dbReference type="GO" id="GO:0003824">
    <property type="term" value="F:catalytic activity"/>
    <property type="evidence" value="ECO:0007669"/>
    <property type="project" value="InterPro"/>
</dbReference>
<organism evidence="2 3">
    <name type="scientific">Acidihalobacter aeolianus</name>
    <dbReference type="NCBI Taxonomy" id="2792603"/>
    <lineage>
        <taxon>Bacteria</taxon>
        <taxon>Pseudomonadati</taxon>
        <taxon>Pseudomonadota</taxon>
        <taxon>Gammaproteobacteria</taxon>
        <taxon>Chromatiales</taxon>
        <taxon>Ectothiorhodospiraceae</taxon>
        <taxon>Acidihalobacter</taxon>
    </lineage>
</organism>
<dbReference type="InterPro" id="IPR036265">
    <property type="entry name" value="HIT-like_sf"/>
</dbReference>
<name>A0A1D8K875_9GAMM</name>